<dbReference type="Ensembl" id="ENSPTIT00000001219.1">
    <property type="protein sequence ID" value="ENSPTIP00000000442.1"/>
    <property type="gene ID" value="ENSPTIG00000001118.1"/>
</dbReference>
<evidence type="ECO:0000313" key="3">
    <source>
        <dbReference type="Proteomes" id="UP000675900"/>
    </source>
</evidence>
<keyword evidence="3" id="KW-1185">Reference proteome</keyword>
<accession>A0A8C9M113</accession>
<reference evidence="2" key="2">
    <citation type="submission" date="2025-09" db="UniProtKB">
        <authorList>
            <consortium name="Ensembl"/>
        </authorList>
    </citation>
    <scope>IDENTIFICATION</scope>
</reference>
<dbReference type="GO" id="GO:0006355">
    <property type="term" value="P:regulation of DNA-templated transcription"/>
    <property type="evidence" value="ECO:0007669"/>
    <property type="project" value="InterPro"/>
</dbReference>
<name>A0A8C9M113_PANTA</name>
<dbReference type="Proteomes" id="UP000675900">
    <property type="component" value="Unassembled WGS sequence"/>
</dbReference>
<evidence type="ECO:0000313" key="2">
    <source>
        <dbReference type="Ensembl" id="ENSPTIP00000000442.1"/>
    </source>
</evidence>
<organism evidence="2 3">
    <name type="scientific">Panthera tigris altaica</name>
    <name type="common">Siberian tiger</name>
    <dbReference type="NCBI Taxonomy" id="74533"/>
    <lineage>
        <taxon>Eukaryota</taxon>
        <taxon>Metazoa</taxon>
        <taxon>Chordata</taxon>
        <taxon>Craniata</taxon>
        <taxon>Vertebrata</taxon>
        <taxon>Euteleostomi</taxon>
        <taxon>Mammalia</taxon>
        <taxon>Eutheria</taxon>
        <taxon>Laurasiatheria</taxon>
        <taxon>Carnivora</taxon>
        <taxon>Feliformia</taxon>
        <taxon>Felidae</taxon>
        <taxon>Pantherinae</taxon>
        <taxon>Panthera</taxon>
    </lineage>
</organism>
<sequence length="34" mass="3885">GRLTFRGVDIEPSHAEQELYRDVILLNCRNLASV</sequence>
<reference evidence="2" key="1">
    <citation type="submission" date="2025-08" db="UniProtKB">
        <authorList>
            <consortium name="Ensembl"/>
        </authorList>
    </citation>
    <scope>IDENTIFICATION</scope>
</reference>
<protein>
    <recommendedName>
        <fullName evidence="1">KRAB domain-containing protein</fullName>
    </recommendedName>
</protein>
<dbReference type="Pfam" id="PF01352">
    <property type="entry name" value="KRAB"/>
    <property type="match status" value="1"/>
</dbReference>
<proteinExistence type="predicted"/>
<evidence type="ECO:0000259" key="1">
    <source>
        <dbReference type="Pfam" id="PF01352"/>
    </source>
</evidence>
<feature type="domain" description="KRAB" evidence="1">
    <location>
        <begin position="14"/>
        <end position="34"/>
    </location>
</feature>
<dbReference type="InterPro" id="IPR001909">
    <property type="entry name" value="KRAB"/>
</dbReference>
<dbReference type="AlphaFoldDB" id="A0A8C9M113"/>